<evidence type="ECO:0000256" key="1">
    <source>
        <dbReference type="SAM" id="SignalP"/>
    </source>
</evidence>
<keyword evidence="1" id="KW-0732">Signal</keyword>
<accession>A0ABS8JJ45</accession>
<dbReference type="Proteomes" id="UP001165293">
    <property type="component" value="Unassembled WGS sequence"/>
</dbReference>
<feature type="signal peptide" evidence="1">
    <location>
        <begin position="1"/>
        <end position="19"/>
    </location>
</feature>
<evidence type="ECO:0000313" key="2">
    <source>
        <dbReference type="EMBL" id="MCC8363540.1"/>
    </source>
</evidence>
<dbReference type="RefSeq" id="WP_230527157.1">
    <property type="nucleotide sequence ID" value="NZ_JAJGAK010000002.1"/>
</dbReference>
<gene>
    <name evidence="2" type="ORF">LK996_10695</name>
</gene>
<dbReference type="EMBL" id="JAJGAK010000002">
    <property type="protein sequence ID" value="MCC8363540.1"/>
    <property type="molecule type" value="Genomic_DNA"/>
</dbReference>
<dbReference type="InterPro" id="IPR012467">
    <property type="entry name" value="DUF1684"/>
</dbReference>
<keyword evidence="3" id="KW-1185">Reference proteome</keyword>
<comment type="caution">
    <text evidence="2">The sequence shown here is derived from an EMBL/GenBank/DDBJ whole genome shotgun (WGS) entry which is preliminary data.</text>
</comment>
<dbReference type="PROSITE" id="PS51257">
    <property type="entry name" value="PROKAR_LIPOPROTEIN"/>
    <property type="match status" value="1"/>
</dbReference>
<sequence length="315" mass="33271">MGKLGAVALLAIAGTLALGACNREDEEAAARRAAEARARAFAAQEKPWRDARAAKLTAPEGWTSVIGLHWIDRGAHYAGSAPGNGFVIGKGPAQLGMFDLDKAGKVRFVPASGVALTLDGAPLTGATVLKTDADDGGPDKLGFDDGKGVATIIKRGDRVALRVKHADADARARFKGIDYWAGGPEWKVDARYVPHPAGTTLPIVNIVNMVEQVSNPGAVEFTRDGKTHRLEVLDQGEPTLFLVYADRTSGHGSYPAGRYLDIARPGADGKVVIDFNRGENPPCAFTAFATCPLPPTANRLDLAVEAGERVYVAKH</sequence>
<organism evidence="2 3">
    <name type="scientific">Noviluteimonas lactosilytica</name>
    <dbReference type="NCBI Taxonomy" id="2888523"/>
    <lineage>
        <taxon>Bacteria</taxon>
        <taxon>Pseudomonadati</taxon>
        <taxon>Pseudomonadota</taxon>
        <taxon>Gammaproteobacteria</taxon>
        <taxon>Lysobacterales</taxon>
        <taxon>Lysobacteraceae</taxon>
        <taxon>Noviluteimonas</taxon>
    </lineage>
</organism>
<dbReference type="PANTHER" id="PTHR41913:SF1">
    <property type="entry name" value="DUF1684 DOMAIN-CONTAINING PROTEIN"/>
    <property type="match status" value="1"/>
</dbReference>
<dbReference type="PANTHER" id="PTHR41913">
    <property type="entry name" value="DUF1684 DOMAIN-CONTAINING PROTEIN"/>
    <property type="match status" value="1"/>
</dbReference>
<evidence type="ECO:0000313" key="3">
    <source>
        <dbReference type="Proteomes" id="UP001165293"/>
    </source>
</evidence>
<protein>
    <submittedName>
        <fullName evidence="2">DUF1684 domain-containing protein</fullName>
    </submittedName>
</protein>
<proteinExistence type="predicted"/>
<name>A0ABS8JJ45_9GAMM</name>
<dbReference type="Pfam" id="PF07920">
    <property type="entry name" value="DUF1684"/>
    <property type="match status" value="1"/>
</dbReference>
<reference evidence="2" key="1">
    <citation type="submission" date="2021-10" db="EMBL/GenBank/DDBJ databases">
        <authorList>
            <person name="Lyu M."/>
            <person name="Wang X."/>
            <person name="Meng X."/>
            <person name="Xu K."/>
        </authorList>
    </citation>
    <scope>NUCLEOTIDE SEQUENCE</scope>
    <source>
        <strain evidence="2">A6</strain>
    </source>
</reference>
<feature type="chain" id="PRO_5045325411" evidence="1">
    <location>
        <begin position="20"/>
        <end position="315"/>
    </location>
</feature>